<proteinExistence type="predicted"/>
<feature type="transmembrane region" description="Helical" evidence="2">
    <location>
        <begin position="135"/>
        <end position="154"/>
    </location>
</feature>
<keyword evidence="2" id="KW-0812">Transmembrane</keyword>
<evidence type="ECO:0000256" key="2">
    <source>
        <dbReference type="SAM" id="Phobius"/>
    </source>
</evidence>
<gene>
    <name evidence="4" type="ORF">GCM10023224_25110</name>
</gene>
<keyword evidence="5" id="KW-1185">Reference proteome</keyword>
<dbReference type="RefSeq" id="WP_345556720.1">
    <property type="nucleotide sequence ID" value="NZ_BAABIK010000012.1"/>
</dbReference>
<feature type="transmembrane region" description="Helical" evidence="2">
    <location>
        <begin position="235"/>
        <end position="256"/>
    </location>
</feature>
<dbReference type="EMBL" id="BAABIK010000012">
    <property type="protein sequence ID" value="GAA4941871.1"/>
    <property type="molecule type" value="Genomic_DNA"/>
</dbReference>
<feature type="domain" description="Transglutaminase-like" evidence="3">
    <location>
        <begin position="483"/>
        <end position="553"/>
    </location>
</feature>
<evidence type="ECO:0000313" key="5">
    <source>
        <dbReference type="Proteomes" id="UP001499993"/>
    </source>
</evidence>
<feature type="transmembrane region" description="Helical" evidence="2">
    <location>
        <begin position="196"/>
        <end position="215"/>
    </location>
</feature>
<comment type="caution">
    <text evidence="4">The sequence shown here is derived from an EMBL/GenBank/DDBJ whole genome shotgun (WGS) entry which is preliminary data.</text>
</comment>
<dbReference type="InterPro" id="IPR052901">
    <property type="entry name" value="Bact_TGase-like"/>
</dbReference>
<dbReference type="SMART" id="SM00460">
    <property type="entry name" value="TGc"/>
    <property type="match status" value="1"/>
</dbReference>
<dbReference type="InterPro" id="IPR038765">
    <property type="entry name" value="Papain-like_cys_pep_sf"/>
</dbReference>
<dbReference type="PANTHER" id="PTHR42736:SF1">
    <property type="entry name" value="PROTEIN-GLUTAMINE GAMMA-GLUTAMYLTRANSFERASE"/>
    <property type="match status" value="1"/>
</dbReference>
<organism evidence="4 5">
    <name type="scientific">Streptomonospora halophila</name>
    <dbReference type="NCBI Taxonomy" id="427369"/>
    <lineage>
        <taxon>Bacteria</taxon>
        <taxon>Bacillati</taxon>
        <taxon>Actinomycetota</taxon>
        <taxon>Actinomycetes</taxon>
        <taxon>Streptosporangiales</taxon>
        <taxon>Nocardiopsidaceae</taxon>
        <taxon>Streptomonospora</taxon>
    </lineage>
</organism>
<evidence type="ECO:0000259" key="3">
    <source>
        <dbReference type="SMART" id="SM00460"/>
    </source>
</evidence>
<accession>A0ABP9GGX8</accession>
<dbReference type="PANTHER" id="PTHR42736">
    <property type="entry name" value="PROTEIN-GLUTAMINE GAMMA-GLUTAMYLTRANSFERASE"/>
    <property type="match status" value="1"/>
</dbReference>
<dbReference type="Gene3D" id="3.10.620.30">
    <property type="match status" value="1"/>
</dbReference>
<dbReference type="Proteomes" id="UP001499993">
    <property type="component" value="Unassembled WGS sequence"/>
</dbReference>
<feature type="region of interest" description="Disordered" evidence="1">
    <location>
        <begin position="551"/>
        <end position="599"/>
    </location>
</feature>
<dbReference type="SUPFAM" id="SSF54001">
    <property type="entry name" value="Cysteine proteinases"/>
    <property type="match status" value="1"/>
</dbReference>
<feature type="transmembrane region" description="Helical" evidence="2">
    <location>
        <begin position="604"/>
        <end position="625"/>
    </location>
</feature>
<evidence type="ECO:0000313" key="4">
    <source>
        <dbReference type="EMBL" id="GAA4941871.1"/>
    </source>
</evidence>
<keyword evidence="2" id="KW-0472">Membrane</keyword>
<protein>
    <recommendedName>
        <fullName evidence="3">Transglutaminase-like domain-containing protein</fullName>
    </recommendedName>
</protein>
<feature type="transmembrane region" description="Helical" evidence="2">
    <location>
        <begin position="53"/>
        <end position="72"/>
    </location>
</feature>
<dbReference type="Pfam" id="PF01841">
    <property type="entry name" value="Transglut_core"/>
    <property type="match status" value="1"/>
</dbReference>
<name>A0ABP9GGX8_9ACTN</name>
<feature type="region of interest" description="Disordered" evidence="1">
    <location>
        <begin position="1"/>
        <end position="21"/>
    </location>
</feature>
<evidence type="ECO:0000256" key="1">
    <source>
        <dbReference type="SAM" id="MobiDB-lite"/>
    </source>
</evidence>
<feature type="transmembrane region" description="Helical" evidence="2">
    <location>
        <begin position="79"/>
        <end position="99"/>
    </location>
</feature>
<feature type="transmembrane region" description="Helical" evidence="2">
    <location>
        <begin position="166"/>
        <end position="190"/>
    </location>
</feature>
<reference evidence="5" key="1">
    <citation type="journal article" date="2019" name="Int. J. Syst. Evol. Microbiol.">
        <title>The Global Catalogue of Microorganisms (GCM) 10K type strain sequencing project: providing services to taxonomists for standard genome sequencing and annotation.</title>
        <authorList>
            <consortium name="The Broad Institute Genomics Platform"/>
            <consortium name="The Broad Institute Genome Sequencing Center for Infectious Disease"/>
            <person name="Wu L."/>
            <person name="Ma J."/>
        </authorList>
    </citation>
    <scope>NUCLEOTIDE SEQUENCE [LARGE SCALE GENOMIC DNA]</scope>
    <source>
        <strain evidence="5">JCM 18123</strain>
    </source>
</reference>
<dbReference type="InterPro" id="IPR002931">
    <property type="entry name" value="Transglutaminase-like"/>
</dbReference>
<sequence length="749" mass="75735">MDTLTLRRTADPAGPGGRGGSRVLTRTGAGAVAAACAAGAVAAAPGYASPLGAAVALVPWAPAAVALTLLLLRRLSPFAALLTGAAAALAATLPLALAAPGTRGDPLADVVGALPNAGARILGSVPPLPVMVDTLLLPALATWLGGAVAAFAWASGRTLTALLPGVLLLTGGTALSASAPAALWAAALLAASAGTVLALSAAAAGPGTLATPGLYAEAAPPGRSGPGGGRWAMRIGACVAVCALAAAAAPAAFAPWQARPLDPRAGVRPQAVPEAAPNPLGYLSIWAANPDTPLLEVESNRATVLRWVALADFTGTTWLPESRYRTTGRVLPAPEPAAPHATRQEAAVTVTGLPGPWLPVVGAPRSLDAPGAAFDAASGTAVLARGDASGFAYTVSGDVAQWRAATLAGRGVPRSAAFDAYRYLPEELPEEIAGIAAQASADGGAYDRAVRLARYLRTGYTFDPGAPSGHGLADLRRLLVEPGRQGGGGTSEQFASAFAVLARAAGLPSRVVVGFGPGQRGDGGTATVTTGDAIAWGEVYFSGVGWVPFDVTPGGREEGGDPEEPAAAEAEDRGPHSVGTEPEGGDWAPAPDASAQRPDDAARVWLAPGTAADAAAVAALLVLALRMRRSRRRLAAGRPPGETVLGAWRELRENLRLAGTGGLAGSTVTGVIRAAAGADPTGEGVRRLRSLHRCVNDLAFGPTGSVSHERAGRAAEEVRGYVRDLRAGQPRARRWSWWLDPRPLFWRGR</sequence>
<feature type="transmembrane region" description="Helical" evidence="2">
    <location>
        <begin position="28"/>
        <end position="47"/>
    </location>
</feature>
<keyword evidence="2" id="KW-1133">Transmembrane helix</keyword>